<dbReference type="Proteomes" id="UP001433268">
    <property type="component" value="Unassembled WGS sequence"/>
</dbReference>
<accession>A0ABR1W0Z2</accession>
<dbReference type="EMBL" id="JAQQWN010000007">
    <property type="protein sequence ID" value="KAK8075783.1"/>
    <property type="molecule type" value="Genomic_DNA"/>
</dbReference>
<keyword evidence="2" id="KW-1185">Reference proteome</keyword>
<dbReference type="GeneID" id="92047821"/>
<evidence type="ECO:0000313" key="2">
    <source>
        <dbReference type="Proteomes" id="UP001433268"/>
    </source>
</evidence>
<name>A0ABR1W0Z2_9PEZI</name>
<gene>
    <name evidence="1" type="ORF">PG997_010446</name>
</gene>
<protein>
    <submittedName>
        <fullName evidence="1">Uncharacterized protein</fullName>
    </submittedName>
</protein>
<proteinExistence type="predicted"/>
<organism evidence="1 2">
    <name type="scientific">Apiospora hydei</name>
    <dbReference type="NCBI Taxonomy" id="1337664"/>
    <lineage>
        <taxon>Eukaryota</taxon>
        <taxon>Fungi</taxon>
        <taxon>Dikarya</taxon>
        <taxon>Ascomycota</taxon>
        <taxon>Pezizomycotina</taxon>
        <taxon>Sordariomycetes</taxon>
        <taxon>Xylariomycetidae</taxon>
        <taxon>Amphisphaeriales</taxon>
        <taxon>Apiosporaceae</taxon>
        <taxon>Apiospora</taxon>
    </lineage>
</organism>
<dbReference type="RefSeq" id="XP_066666723.1">
    <property type="nucleotide sequence ID" value="XM_066814761.1"/>
</dbReference>
<evidence type="ECO:0000313" key="1">
    <source>
        <dbReference type="EMBL" id="KAK8075783.1"/>
    </source>
</evidence>
<reference evidence="1 2" key="1">
    <citation type="submission" date="2023-01" db="EMBL/GenBank/DDBJ databases">
        <title>Analysis of 21 Apiospora genomes using comparative genomics revels a genus with tremendous synthesis potential of carbohydrate active enzymes and secondary metabolites.</title>
        <authorList>
            <person name="Sorensen T."/>
        </authorList>
    </citation>
    <scope>NUCLEOTIDE SEQUENCE [LARGE SCALE GENOMIC DNA]</scope>
    <source>
        <strain evidence="1 2">CBS 114990</strain>
    </source>
</reference>
<comment type="caution">
    <text evidence="1">The sequence shown here is derived from an EMBL/GenBank/DDBJ whole genome shotgun (WGS) entry which is preliminary data.</text>
</comment>
<sequence>MVGTSHGDMATFTPKDLPGSSLTIILSKVVEVFVLPVFETAAAGVPQPEVKLVKVAFDIPLIFDLFVTGSSTGPTEVGPTGTMAIEDMLDQVKTVKEQIAEVTLDVRLLGTRRR</sequence>